<dbReference type="PANTHER" id="PTHR21047:SF2">
    <property type="entry name" value="THYMIDINE DIPHOSPHO-4-KETO-RHAMNOSE 3,5-EPIMERASE"/>
    <property type="match status" value="1"/>
</dbReference>
<name>A0A059DYX8_9PROT</name>
<evidence type="ECO:0000256" key="1">
    <source>
        <dbReference type="ARBA" id="ARBA00001298"/>
    </source>
</evidence>
<evidence type="ECO:0000313" key="11">
    <source>
        <dbReference type="Proteomes" id="UP000259173"/>
    </source>
</evidence>
<protein>
    <recommendedName>
        <fullName evidence="4 7">dTDP-4-dehydrorhamnose 3,5-epimerase</fullName>
        <ecNumber evidence="3 7">5.1.3.13</ecNumber>
    </recommendedName>
    <alternativeName>
        <fullName evidence="7">Thymidine diphospho-4-keto-rhamnose 3,5-epimerase</fullName>
    </alternativeName>
</protein>
<reference evidence="9 10" key="1">
    <citation type="journal article" date="2014" name="Antonie Van Leeuwenhoek">
        <title>Hyphomonas beringensis sp. nov. and Hyphomonas chukchiensis sp. nov., isolated from surface seawater of the Bering Sea and Chukchi Sea.</title>
        <authorList>
            <person name="Li C."/>
            <person name="Lai Q."/>
            <person name="Li G."/>
            <person name="Dong C."/>
            <person name="Wang J."/>
            <person name="Liao Y."/>
            <person name="Shao Z."/>
        </authorList>
    </citation>
    <scope>NUCLEOTIDE SEQUENCE [LARGE SCALE GENOMIC DNA]</scope>
    <source>
        <strain evidence="9 10">22II1-22F38</strain>
    </source>
</reference>
<keyword evidence="10" id="KW-1185">Reference proteome</keyword>
<accession>A0A059DYX8</accession>
<dbReference type="EMBL" id="AWFH01000045">
    <property type="protein sequence ID" value="KCZ59225.1"/>
    <property type="molecule type" value="Genomic_DNA"/>
</dbReference>
<evidence type="ECO:0000256" key="3">
    <source>
        <dbReference type="ARBA" id="ARBA00012098"/>
    </source>
</evidence>
<dbReference type="AlphaFoldDB" id="A0A059DYX8"/>
<dbReference type="CDD" id="cd00438">
    <property type="entry name" value="cupin_RmlC"/>
    <property type="match status" value="1"/>
</dbReference>
<dbReference type="Proteomes" id="UP000024547">
    <property type="component" value="Unassembled WGS sequence"/>
</dbReference>
<dbReference type="GeneID" id="92500707"/>
<evidence type="ECO:0000256" key="4">
    <source>
        <dbReference type="ARBA" id="ARBA00019595"/>
    </source>
</evidence>
<dbReference type="RefSeq" id="WP_035553780.1">
    <property type="nucleotide sequence ID" value="NZ_AWFH01000045.1"/>
</dbReference>
<evidence type="ECO:0000256" key="5">
    <source>
        <dbReference type="PIRSR" id="PIRSR600888-1"/>
    </source>
</evidence>
<dbReference type="Gene3D" id="2.60.120.10">
    <property type="entry name" value="Jelly Rolls"/>
    <property type="match status" value="1"/>
</dbReference>
<dbReference type="InterPro" id="IPR014710">
    <property type="entry name" value="RmlC-like_jellyroll"/>
</dbReference>
<dbReference type="OrthoDB" id="9800680at2"/>
<dbReference type="NCBIfam" id="TIGR01221">
    <property type="entry name" value="rmlC"/>
    <property type="match status" value="1"/>
</dbReference>
<sequence>MKFVETPLSGAFIVEQEPFSDARGYFARAYCKDELATVGANYEFVQANMSGNVSAGTLRGLHYQNETAPEAKFFRCINGAVFDVIVDMRPDSPTRYQWFGVELTAENRKALIVPPLFAHAYLSLTDGAEVFYQTSHAYAPGTERGVRWDDPGIGIKWPAPVTDISDKDRNWPDLDI</sequence>
<feature type="active site" description="Proton donor" evidence="5">
    <location>
        <position position="132"/>
    </location>
</feature>
<evidence type="ECO:0000313" key="9">
    <source>
        <dbReference type="EMBL" id="KCZ59225.1"/>
    </source>
</evidence>
<dbReference type="GO" id="GO:0019305">
    <property type="term" value="P:dTDP-rhamnose biosynthetic process"/>
    <property type="evidence" value="ECO:0007669"/>
    <property type="project" value="UniProtKB-UniRule"/>
</dbReference>
<reference evidence="8 11" key="2">
    <citation type="journal article" date="2018" name="Nat. Biotechnol.">
        <title>A standardized bacterial taxonomy based on genome phylogeny substantially revises the tree of life.</title>
        <authorList>
            <person name="Parks D.H."/>
            <person name="Chuvochina M."/>
            <person name="Waite D.W."/>
            <person name="Rinke C."/>
            <person name="Skarshewski A."/>
            <person name="Chaumeil P.A."/>
            <person name="Hugenholtz P."/>
        </authorList>
    </citation>
    <scope>NUCLEOTIDE SEQUENCE [LARGE SCALE GENOMIC DNA]</scope>
    <source>
        <strain evidence="8">UBA8557</strain>
    </source>
</reference>
<comment type="similarity">
    <text evidence="7">Belongs to the dTDP-4-dehydrorhamnose 3,5-epimerase family.</text>
</comment>
<dbReference type="SUPFAM" id="SSF51182">
    <property type="entry name" value="RmlC-like cupins"/>
    <property type="match status" value="1"/>
</dbReference>
<comment type="subunit">
    <text evidence="7">Homodimer.</text>
</comment>
<dbReference type="InterPro" id="IPR000888">
    <property type="entry name" value="RmlC-like"/>
</dbReference>
<comment type="caution">
    <text evidence="9">The sequence shown here is derived from an EMBL/GenBank/DDBJ whole genome shotgun (WGS) entry which is preliminary data.</text>
</comment>
<dbReference type="GO" id="GO:0000271">
    <property type="term" value="P:polysaccharide biosynthetic process"/>
    <property type="evidence" value="ECO:0007669"/>
    <property type="project" value="TreeGrafter"/>
</dbReference>
<evidence type="ECO:0000256" key="2">
    <source>
        <dbReference type="ARBA" id="ARBA00001997"/>
    </source>
</evidence>
<evidence type="ECO:0000256" key="6">
    <source>
        <dbReference type="PIRSR" id="PIRSR600888-3"/>
    </source>
</evidence>
<keyword evidence="7" id="KW-0413">Isomerase</keyword>
<dbReference type="UniPathway" id="UPA00124"/>
<organism evidence="9 10">
    <name type="scientific">Hyphomonas atlantica</name>
    <dbReference type="NCBI Taxonomy" id="1280948"/>
    <lineage>
        <taxon>Bacteria</taxon>
        <taxon>Pseudomonadati</taxon>
        <taxon>Pseudomonadota</taxon>
        <taxon>Alphaproteobacteria</taxon>
        <taxon>Hyphomonadales</taxon>
        <taxon>Hyphomonadaceae</taxon>
        <taxon>Hyphomonas</taxon>
    </lineage>
</organism>
<evidence type="ECO:0000313" key="8">
    <source>
        <dbReference type="EMBL" id="HAE93389.1"/>
    </source>
</evidence>
<dbReference type="InterPro" id="IPR011051">
    <property type="entry name" value="RmlC_Cupin_sf"/>
</dbReference>
<evidence type="ECO:0000256" key="7">
    <source>
        <dbReference type="RuleBase" id="RU364069"/>
    </source>
</evidence>
<comment type="function">
    <text evidence="2 7">Catalyzes the epimerization of the C3' and C5'positions of dTDP-6-deoxy-D-xylo-4-hexulose, forming dTDP-6-deoxy-L-lyxo-4-hexulose.</text>
</comment>
<gene>
    <name evidence="8" type="primary">rfbC</name>
    <name evidence="8" type="ORF">DCG65_02430</name>
    <name evidence="9" type="ORF">HY36_08075</name>
</gene>
<dbReference type="GO" id="GO:0005829">
    <property type="term" value="C:cytosol"/>
    <property type="evidence" value="ECO:0007669"/>
    <property type="project" value="TreeGrafter"/>
</dbReference>
<dbReference type="PANTHER" id="PTHR21047">
    <property type="entry name" value="DTDP-6-DEOXY-D-GLUCOSE-3,5 EPIMERASE"/>
    <property type="match status" value="1"/>
</dbReference>
<dbReference type="GO" id="GO:0008830">
    <property type="term" value="F:dTDP-4-dehydrorhamnose 3,5-epimerase activity"/>
    <property type="evidence" value="ECO:0007669"/>
    <property type="project" value="UniProtKB-UniRule"/>
</dbReference>
<dbReference type="eggNOG" id="COG1898">
    <property type="taxonomic scope" value="Bacteria"/>
</dbReference>
<proteinExistence type="inferred from homology"/>
<dbReference type="EC" id="5.1.3.13" evidence="3 7"/>
<feature type="active site" description="Proton acceptor" evidence="5">
    <location>
        <position position="62"/>
    </location>
</feature>
<feature type="site" description="Participates in a stacking interaction with the thymidine ring of dTDP-4-oxo-6-deoxyglucose" evidence="6">
    <location>
        <position position="138"/>
    </location>
</feature>
<comment type="pathway">
    <text evidence="7">Carbohydrate biosynthesis; dTDP-L-rhamnose biosynthesis.</text>
</comment>
<comment type="catalytic activity">
    <reaction evidence="1 7">
        <text>dTDP-4-dehydro-6-deoxy-alpha-D-glucose = dTDP-4-dehydro-beta-L-rhamnose</text>
        <dbReference type="Rhea" id="RHEA:16969"/>
        <dbReference type="ChEBI" id="CHEBI:57649"/>
        <dbReference type="ChEBI" id="CHEBI:62830"/>
        <dbReference type="EC" id="5.1.3.13"/>
    </reaction>
</comment>
<dbReference type="Proteomes" id="UP000259173">
    <property type="component" value="Unassembled WGS sequence"/>
</dbReference>
<dbReference type="PATRIC" id="fig|1280948.3.peg.2730"/>
<dbReference type="EMBL" id="DMBR01000074">
    <property type="protein sequence ID" value="HAE93389.1"/>
    <property type="molecule type" value="Genomic_DNA"/>
</dbReference>
<dbReference type="Pfam" id="PF00908">
    <property type="entry name" value="dTDP_sugar_isom"/>
    <property type="match status" value="1"/>
</dbReference>
<dbReference type="STRING" id="1280948.HY36_08075"/>
<evidence type="ECO:0000313" key="10">
    <source>
        <dbReference type="Proteomes" id="UP000024547"/>
    </source>
</evidence>